<dbReference type="Proteomes" id="UP000662618">
    <property type="component" value="Unassembled WGS sequence"/>
</dbReference>
<reference evidence="2" key="1">
    <citation type="submission" date="2020-12" db="EMBL/GenBank/DDBJ databases">
        <authorList>
            <person name="Rodrigo-Torres L."/>
            <person name="Arahal R. D."/>
            <person name="Lucena T."/>
        </authorList>
    </citation>
    <scope>NUCLEOTIDE SEQUENCE</scope>
    <source>
        <strain evidence="2">CECT 9390</strain>
    </source>
</reference>
<evidence type="ECO:0000256" key="1">
    <source>
        <dbReference type="SAM" id="Phobius"/>
    </source>
</evidence>
<keyword evidence="1" id="KW-0812">Transmembrane</keyword>
<dbReference type="AlphaFoldDB" id="A0A9N8MGU2"/>
<evidence type="ECO:0000313" key="2">
    <source>
        <dbReference type="EMBL" id="CAD7810809.1"/>
    </source>
</evidence>
<feature type="transmembrane region" description="Helical" evidence="1">
    <location>
        <begin position="85"/>
        <end position="105"/>
    </location>
</feature>
<feature type="transmembrane region" description="Helical" evidence="1">
    <location>
        <begin position="53"/>
        <end position="73"/>
    </location>
</feature>
<evidence type="ECO:0000313" key="3">
    <source>
        <dbReference type="Proteomes" id="UP000662618"/>
    </source>
</evidence>
<proteinExistence type="predicted"/>
<sequence length="143" mass="16791">MTKKDFQDKIINNTLWGEKTEVTDELVDYYRTHPEELDLIIDKELFYGRFIKFFFFLGIVVTVLSRVLMFVFADTWAAFINEVVLDIFSEFGIAIFGGAITTFLLEQLNQKQYEQNIALRKEILDRIKQSNSNSKNDKNSENK</sequence>
<keyword evidence="3" id="KW-1185">Reference proteome</keyword>
<keyword evidence="1" id="KW-1133">Transmembrane helix</keyword>
<name>A0A9N8MGU2_9FLAO</name>
<comment type="caution">
    <text evidence="2">The sequence shown here is derived from an EMBL/GenBank/DDBJ whole genome shotgun (WGS) entry which is preliminary data.</text>
</comment>
<keyword evidence="1" id="KW-0472">Membrane</keyword>
<organism evidence="2 3">
    <name type="scientific">Chryseobacterium aquaeductus</name>
    <dbReference type="NCBI Taxonomy" id="2675056"/>
    <lineage>
        <taxon>Bacteria</taxon>
        <taxon>Pseudomonadati</taxon>
        <taxon>Bacteroidota</taxon>
        <taxon>Flavobacteriia</taxon>
        <taxon>Flavobacteriales</taxon>
        <taxon>Weeksellaceae</taxon>
        <taxon>Chryseobacterium group</taxon>
        <taxon>Chryseobacterium</taxon>
    </lineage>
</organism>
<dbReference type="EMBL" id="CAJIMS010000001">
    <property type="protein sequence ID" value="CAD7810809.1"/>
    <property type="molecule type" value="Genomic_DNA"/>
</dbReference>
<gene>
    <name evidence="2" type="ORF">CHRY9390_02242</name>
</gene>
<protein>
    <submittedName>
        <fullName evidence="2">Uncharacterized protein</fullName>
    </submittedName>
</protein>
<accession>A0A9N8MGU2</accession>